<comment type="caution">
    <text evidence="2">The sequence shown here is derived from an EMBL/GenBank/DDBJ whole genome shotgun (WGS) entry which is preliminary data.</text>
</comment>
<sequence>MADEHEQPESSTAYSGPLRINIDELRDNVFTFIADEEEAQNSRKKAFTDEIQEKARREGKNEQEIQAHLQAAEHCIMLYRAGRTNCLRIEYEMKRVKEKTKKRKIEEREIEERKEERSKKRKIEKDKIEKDKIKKHETEKDKVEKDRMEKEKE</sequence>
<proteinExistence type="predicted"/>
<keyword evidence="3" id="KW-1185">Reference proteome</keyword>
<dbReference type="EMBL" id="JAWRVG010000046">
    <property type="protein sequence ID" value="KAK4064878.1"/>
    <property type="molecule type" value="Genomic_DNA"/>
</dbReference>
<accession>A0AAE1I7D8</accession>
<evidence type="ECO:0000313" key="3">
    <source>
        <dbReference type="Proteomes" id="UP001273209"/>
    </source>
</evidence>
<reference evidence="2" key="1">
    <citation type="submission" date="2023-11" db="EMBL/GenBank/DDBJ databases">
        <title>The genome sequences of three competitors of mushroom-forming fungi.</title>
        <authorList>
            <person name="Beijen E."/>
            <person name="Ohm R.A."/>
        </authorList>
    </citation>
    <scope>NUCLEOTIDE SEQUENCE</scope>
    <source>
        <strain evidence="2">CBS 100526</strain>
    </source>
</reference>
<gene>
    <name evidence="2" type="ORF">Triagg1_8877</name>
</gene>
<organism evidence="2 3">
    <name type="scientific">Trichoderma aggressivum f. europaeum</name>
    <dbReference type="NCBI Taxonomy" id="173218"/>
    <lineage>
        <taxon>Eukaryota</taxon>
        <taxon>Fungi</taxon>
        <taxon>Dikarya</taxon>
        <taxon>Ascomycota</taxon>
        <taxon>Pezizomycotina</taxon>
        <taxon>Sordariomycetes</taxon>
        <taxon>Hypocreomycetidae</taxon>
        <taxon>Hypocreales</taxon>
        <taxon>Hypocreaceae</taxon>
        <taxon>Trichoderma</taxon>
    </lineage>
</organism>
<name>A0AAE1I7D8_9HYPO</name>
<dbReference type="GeneID" id="87923676"/>
<evidence type="ECO:0000256" key="1">
    <source>
        <dbReference type="SAM" id="MobiDB-lite"/>
    </source>
</evidence>
<dbReference type="Proteomes" id="UP001273209">
    <property type="component" value="Unassembled WGS sequence"/>
</dbReference>
<dbReference type="AlphaFoldDB" id="A0AAE1I7D8"/>
<feature type="compositionally biased region" description="Basic and acidic residues" evidence="1">
    <location>
        <begin position="104"/>
        <end position="153"/>
    </location>
</feature>
<feature type="region of interest" description="Disordered" evidence="1">
    <location>
        <begin position="96"/>
        <end position="153"/>
    </location>
</feature>
<evidence type="ECO:0000313" key="2">
    <source>
        <dbReference type="EMBL" id="KAK4064878.1"/>
    </source>
</evidence>
<feature type="compositionally biased region" description="Basic and acidic residues" evidence="1">
    <location>
        <begin position="46"/>
        <end position="63"/>
    </location>
</feature>
<feature type="region of interest" description="Disordered" evidence="1">
    <location>
        <begin position="41"/>
        <end position="63"/>
    </location>
</feature>
<protein>
    <submittedName>
        <fullName evidence="2">Uncharacterized protein</fullName>
    </submittedName>
</protein>
<dbReference type="RefSeq" id="XP_062752177.1">
    <property type="nucleotide sequence ID" value="XM_062903772.1"/>
</dbReference>